<reference evidence="9 10" key="1">
    <citation type="submission" date="2016-10" db="EMBL/GenBank/DDBJ databases">
        <authorList>
            <person name="de Groot N.N."/>
        </authorList>
    </citation>
    <scope>NUCLEOTIDE SEQUENCE [LARGE SCALE GENOMIC DNA]</scope>
    <source>
        <strain evidence="10">P4-7,KCTC 19426,CECT 7604</strain>
    </source>
</reference>
<evidence type="ECO:0000313" key="9">
    <source>
        <dbReference type="EMBL" id="SDP41814.1"/>
    </source>
</evidence>
<dbReference type="AlphaFoldDB" id="A0A1H0SJ90"/>
<dbReference type="Gene3D" id="2.30.130.10">
    <property type="entry name" value="PUA domain"/>
    <property type="match status" value="1"/>
</dbReference>
<keyword evidence="10" id="KW-1185">Reference proteome</keyword>
<dbReference type="InterPro" id="IPR020103">
    <property type="entry name" value="PsdUridine_synth_cat_dom_sf"/>
</dbReference>
<feature type="domain" description="Pseudouridine synthase II N-terminal" evidence="6">
    <location>
        <begin position="28"/>
        <end position="184"/>
    </location>
</feature>
<evidence type="ECO:0000259" key="8">
    <source>
        <dbReference type="Pfam" id="PF16198"/>
    </source>
</evidence>
<accession>A0A1H0SJ90</accession>
<dbReference type="GO" id="GO:0160148">
    <property type="term" value="F:tRNA pseudouridine(55) synthase activity"/>
    <property type="evidence" value="ECO:0007669"/>
    <property type="project" value="UniProtKB-EC"/>
</dbReference>
<comment type="function">
    <text evidence="5">Responsible for synthesis of pseudouridine from uracil-55 in the psi GC loop of transfer RNAs.</text>
</comment>
<dbReference type="HAMAP" id="MF_01080">
    <property type="entry name" value="TruB_bact"/>
    <property type="match status" value="1"/>
</dbReference>
<dbReference type="Pfam" id="PF16198">
    <property type="entry name" value="TruB_C_2"/>
    <property type="match status" value="1"/>
</dbReference>
<dbReference type="GO" id="GO:0003723">
    <property type="term" value="F:RNA binding"/>
    <property type="evidence" value="ECO:0007669"/>
    <property type="project" value="InterPro"/>
</dbReference>
<dbReference type="InterPro" id="IPR014780">
    <property type="entry name" value="tRNA_psdUridine_synth_TruB"/>
</dbReference>
<dbReference type="OrthoDB" id="9802309at2"/>
<dbReference type="InterPro" id="IPR032819">
    <property type="entry name" value="TruB_C"/>
</dbReference>
<sequence>MSDLVGGGLLLVDKPAGCTSHDVVGRLRRVLGTKKVGHAGTLDPMATGLLVIAVERSTKLLGHLSLTDKTYLATIRLGSSTTTDDAEGKMLATAEPAALDAVTDDAVTAVIGTLTGPILQVPSSVSAIKVDGQRAYDRVRAGEQVELAARPVTIHRFDVLGPIRRGDDAIDLDVLVECTTGTYIRSLARDLGAALGVGGHLTALRRTTVGPFAIAGAVDVYGPDGVPERGGPRPEITAEFSARVAAAIIPAADAVRLAFATRDVDGALARDVRYGRPVPASGIPGVYGLLHDGDLLALVEESGGQARPRLVFDPA</sequence>
<feature type="domain" description="tRNA pseudouridine synthase II TruB subfamily 2 C-terminal" evidence="7">
    <location>
        <begin position="259"/>
        <end position="312"/>
    </location>
</feature>
<keyword evidence="3 5" id="KW-0819">tRNA processing</keyword>
<dbReference type="CDD" id="cd02573">
    <property type="entry name" value="PseudoU_synth_EcTruB"/>
    <property type="match status" value="1"/>
</dbReference>
<proteinExistence type="inferred from homology"/>
<name>A0A1H0SJ90_9ACTN</name>
<feature type="domain" description="tRNA pseudouridylate synthase B C-terminal" evidence="8">
    <location>
        <begin position="185"/>
        <end position="217"/>
    </location>
</feature>
<evidence type="ECO:0000256" key="4">
    <source>
        <dbReference type="ARBA" id="ARBA00023235"/>
    </source>
</evidence>
<evidence type="ECO:0000259" key="7">
    <source>
        <dbReference type="Pfam" id="PF09142"/>
    </source>
</evidence>
<dbReference type="GO" id="GO:0031119">
    <property type="term" value="P:tRNA pseudouridine synthesis"/>
    <property type="evidence" value="ECO:0007669"/>
    <property type="project" value="UniProtKB-UniRule"/>
</dbReference>
<dbReference type="Pfam" id="PF09142">
    <property type="entry name" value="TruB_C"/>
    <property type="match status" value="1"/>
</dbReference>
<dbReference type="PANTHER" id="PTHR13767">
    <property type="entry name" value="TRNA-PSEUDOURIDINE SYNTHASE"/>
    <property type="match status" value="1"/>
</dbReference>
<dbReference type="Pfam" id="PF01509">
    <property type="entry name" value="TruB_N"/>
    <property type="match status" value="1"/>
</dbReference>
<dbReference type="NCBIfam" id="TIGR00431">
    <property type="entry name" value="TruB"/>
    <property type="match status" value="1"/>
</dbReference>
<evidence type="ECO:0000256" key="1">
    <source>
        <dbReference type="ARBA" id="ARBA00000385"/>
    </source>
</evidence>
<dbReference type="InterPro" id="IPR015947">
    <property type="entry name" value="PUA-like_sf"/>
</dbReference>
<dbReference type="PANTHER" id="PTHR13767:SF2">
    <property type="entry name" value="PSEUDOURIDYLATE SYNTHASE TRUB1"/>
    <property type="match status" value="1"/>
</dbReference>
<dbReference type="SUPFAM" id="SSF55120">
    <property type="entry name" value="Pseudouridine synthase"/>
    <property type="match status" value="1"/>
</dbReference>
<feature type="active site" description="Nucleophile" evidence="5">
    <location>
        <position position="43"/>
    </location>
</feature>
<dbReference type="RefSeq" id="WP_090479857.1">
    <property type="nucleotide sequence ID" value="NZ_LT629710.1"/>
</dbReference>
<dbReference type="GO" id="GO:1990481">
    <property type="term" value="P:mRNA pseudouridine synthesis"/>
    <property type="evidence" value="ECO:0007669"/>
    <property type="project" value="TreeGrafter"/>
</dbReference>
<evidence type="ECO:0000256" key="5">
    <source>
        <dbReference type="HAMAP-Rule" id="MF_01080"/>
    </source>
</evidence>
<dbReference type="EMBL" id="LT629710">
    <property type="protein sequence ID" value="SDP41814.1"/>
    <property type="molecule type" value="Genomic_DNA"/>
</dbReference>
<evidence type="ECO:0000259" key="6">
    <source>
        <dbReference type="Pfam" id="PF01509"/>
    </source>
</evidence>
<dbReference type="Gene3D" id="3.30.2350.10">
    <property type="entry name" value="Pseudouridine synthase"/>
    <property type="match status" value="1"/>
</dbReference>
<comment type="catalytic activity">
    <reaction evidence="1 5">
        <text>uridine(55) in tRNA = pseudouridine(55) in tRNA</text>
        <dbReference type="Rhea" id="RHEA:42532"/>
        <dbReference type="Rhea" id="RHEA-COMP:10101"/>
        <dbReference type="Rhea" id="RHEA-COMP:10102"/>
        <dbReference type="ChEBI" id="CHEBI:65314"/>
        <dbReference type="ChEBI" id="CHEBI:65315"/>
        <dbReference type="EC" id="5.4.99.25"/>
    </reaction>
</comment>
<dbReference type="EC" id="5.4.99.25" evidence="5"/>
<dbReference type="InterPro" id="IPR002501">
    <property type="entry name" value="PsdUridine_synth_N"/>
</dbReference>
<dbReference type="SUPFAM" id="SSF88697">
    <property type="entry name" value="PUA domain-like"/>
    <property type="match status" value="1"/>
</dbReference>
<evidence type="ECO:0000256" key="2">
    <source>
        <dbReference type="ARBA" id="ARBA00005642"/>
    </source>
</evidence>
<protein>
    <recommendedName>
        <fullName evidence="5">tRNA pseudouridine synthase B</fullName>
        <ecNumber evidence="5">5.4.99.25</ecNumber>
    </recommendedName>
    <alternativeName>
        <fullName evidence="5">tRNA pseudouridine(55) synthase</fullName>
        <shortName evidence="5">Psi55 synthase</shortName>
    </alternativeName>
    <alternativeName>
        <fullName evidence="5">tRNA pseudouridylate synthase</fullName>
    </alternativeName>
    <alternativeName>
        <fullName evidence="5">tRNA-uridine isomerase</fullName>
    </alternativeName>
</protein>
<dbReference type="STRING" id="1090615.SAMN04515671_4136"/>
<dbReference type="InterPro" id="IPR015225">
    <property type="entry name" value="tRNA_psdUridine_synth_fam2_C"/>
</dbReference>
<organism evidence="9 10">
    <name type="scientific">Nakamurella panacisegetis</name>
    <dbReference type="NCBI Taxonomy" id="1090615"/>
    <lineage>
        <taxon>Bacteria</taxon>
        <taxon>Bacillati</taxon>
        <taxon>Actinomycetota</taxon>
        <taxon>Actinomycetes</taxon>
        <taxon>Nakamurellales</taxon>
        <taxon>Nakamurellaceae</taxon>
        <taxon>Nakamurella</taxon>
    </lineage>
</organism>
<evidence type="ECO:0000313" key="10">
    <source>
        <dbReference type="Proteomes" id="UP000198741"/>
    </source>
</evidence>
<gene>
    <name evidence="5" type="primary">truB</name>
    <name evidence="9" type="ORF">SAMN04515671_4136</name>
</gene>
<dbReference type="InterPro" id="IPR036974">
    <property type="entry name" value="PUA_sf"/>
</dbReference>
<comment type="similarity">
    <text evidence="2 5">Belongs to the pseudouridine synthase TruB family. Type 1 subfamily.</text>
</comment>
<evidence type="ECO:0000256" key="3">
    <source>
        <dbReference type="ARBA" id="ARBA00022694"/>
    </source>
</evidence>
<dbReference type="Proteomes" id="UP000198741">
    <property type="component" value="Chromosome I"/>
</dbReference>
<keyword evidence="4 5" id="KW-0413">Isomerase</keyword>